<dbReference type="Proteomes" id="UP000177276">
    <property type="component" value="Unassembled WGS sequence"/>
</dbReference>
<sequence length="190" mass="21312">MHEIFGVLAGIFSLIGYGLYILAMLRGETKPSKTTWWIWVPLVVTLFFSAKASGAEETLWVAKSEMVGITAIALLSLKFGKKEREKGEWFCILGSAVSLMILWVFKAPAVALIAALATDSFALWPTIQKTIRNPEEEDRTAWVFTQTANLFNLFAISTLAFGDIVYPVWLFALDGIIIWFLFSPKKRKVV</sequence>
<proteinExistence type="predicted"/>
<evidence type="ECO:0000313" key="2">
    <source>
        <dbReference type="EMBL" id="OHB12354.1"/>
    </source>
</evidence>
<reference evidence="2 3" key="1">
    <citation type="journal article" date="2016" name="Nat. Commun.">
        <title>Thousands of microbial genomes shed light on interconnected biogeochemical processes in an aquifer system.</title>
        <authorList>
            <person name="Anantharaman K."/>
            <person name="Brown C.T."/>
            <person name="Hug L.A."/>
            <person name="Sharon I."/>
            <person name="Castelle C.J."/>
            <person name="Probst A.J."/>
            <person name="Thomas B.C."/>
            <person name="Singh A."/>
            <person name="Wilkins M.J."/>
            <person name="Karaoz U."/>
            <person name="Brodie E.L."/>
            <person name="Williams K.H."/>
            <person name="Hubbard S.S."/>
            <person name="Banfield J.F."/>
        </authorList>
    </citation>
    <scope>NUCLEOTIDE SEQUENCE [LARGE SCALE GENOMIC DNA]</scope>
</reference>
<dbReference type="EMBL" id="MHWS01000010">
    <property type="protein sequence ID" value="OHB12354.1"/>
    <property type="molecule type" value="Genomic_DNA"/>
</dbReference>
<protein>
    <submittedName>
        <fullName evidence="2">Uncharacterized protein</fullName>
    </submittedName>
</protein>
<evidence type="ECO:0000313" key="3">
    <source>
        <dbReference type="Proteomes" id="UP000177276"/>
    </source>
</evidence>
<evidence type="ECO:0000256" key="1">
    <source>
        <dbReference type="SAM" id="Phobius"/>
    </source>
</evidence>
<keyword evidence="1" id="KW-0812">Transmembrane</keyword>
<feature type="transmembrane region" description="Helical" evidence="1">
    <location>
        <begin position="60"/>
        <end position="77"/>
    </location>
</feature>
<feature type="transmembrane region" description="Helical" evidence="1">
    <location>
        <begin position="36"/>
        <end position="54"/>
    </location>
</feature>
<organism evidence="2 3">
    <name type="scientific">Candidatus Zambryskibacteria bacterium RIFCSPLOWO2_12_FULL_39_16</name>
    <dbReference type="NCBI Taxonomy" id="1802775"/>
    <lineage>
        <taxon>Bacteria</taxon>
        <taxon>Candidatus Zambryskiibacteriota</taxon>
    </lineage>
</organism>
<accession>A0A1G2USI5</accession>
<comment type="caution">
    <text evidence="2">The sequence shown here is derived from an EMBL/GenBank/DDBJ whole genome shotgun (WGS) entry which is preliminary data.</text>
</comment>
<feature type="transmembrane region" description="Helical" evidence="1">
    <location>
        <begin position="6"/>
        <end position="24"/>
    </location>
</feature>
<name>A0A1G2USI5_9BACT</name>
<dbReference type="AlphaFoldDB" id="A0A1G2USI5"/>
<feature type="transmembrane region" description="Helical" evidence="1">
    <location>
        <begin position="164"/>
        <end position="182"/>
    </location>
</feature>
<feature type="transmembrane region" description="Helical" evidence="1">
    <location>
        <begin position="89"/>
        <end position="117"/>
    </location>
</feature>
<keyword evidence="1" id="KW-0472">Membrane</keyword>
<keyword evidence="1" id="KW-1133">Transmembrane helix</keyword>
<gene>
    <name evidence="2" type="ORF">A3G46_00200</name>
</gene>